<dbReference type="EMBL" id="LR798432">
    <property type="protein sequence ID" value="CAB5230956.1"/>
    <property type="molecule type" value="Genomic_DNA"/>
</dbReference>
<evidence type="ECO:0000313" key="2">
    <source>
        <dbReference type="EMBL" id="CAB4186351.1"/>
    </source>
</evidence>
<accession>A0A6J5SPN2</accession>
<dbReference type="EMBL" id="LR797145">
    <property type="protein sequence ID" value="CAB4190591.1"/>
    <property type="molecule type" value="Genomic_DNA"/>
</dbReference>
<organism evidence="4">
    <name type="scientific">uncultured Caudovirales phage</name>
    <dbReference type="NCBI Taxonomy" id="2100421"/>
    <lineage>
        <taxon>Viruses</taxon>
        <taxon>Duplodnaviria</taxon>
        <taxon>Heunggongvirae</taxon>
        <taxon>Uroviricota</taxon>
        <taxon>Caudoviricetes</taxon>
        <taxon>Peduoviridae</taxon>
        <taxon>Maltschvirus</taxon>
        <taxon>Maltschvirus maltsch</taxon>
    </lineage>
</organism>
<reference evidence="4" key="1">
    <citation type="submission" date="2020-05" db="EMBL/GenBank/DDBJ databases">
        <authorList>
            <person name="Chiriac C."/>
            <person name="Salcher M."/>
            <person name="Ghai R."/>
            <person name="Kavagutti S V."/>
        </authorList>
    </citation>
    <scope>NUCLEOTIDE SEQUENCE</scope>
</reference>
<evidence type="ECO:0000313" key="5">
    <source>
        <dbReference type="EMBL" id="CAB5230956.1"/>
    </source>
</evidence>
<protein>
    <submittedName>
        <fullName evidence="4">Uncharacterized protein</fullName>
    </submittedName>
</protein>
<evidence type="ECO:0000313" key="1">
    <source>
        <dbReference type="EMBL" id="CAB4173845.1"/>
    </source>
</evidence>
<name>A0A6J5SPN2_9CAUD</name>
<dbReference type="EMBL" id="LR797088">
    <property type="protein sequence ID" value="CAB4186351.1"/>
    <property type="molecule type" value="Genomic_DNA"/>
</dbReference>
<sequence length="71" mass="8192">MTQPELAESRRSNEISVATFLRDHYLGIAKEHKRQSAMHRRNAQIFMSKAAEYERTLASLGIMLVRDTKNS</sequence>
<dbReference type="EMBL" id="LR796910">
    <property type="protein sequence ID" value="CAB4173845.1"/>
    <property type="molecule type" value="Genomic_DNA"/>
</dbReference>
<proteinExistence type="predicted"/>
<dbReference type="EMBL" id="LR797456">
    <property type="protein sequence ID" value="CAB4217472.1"/>
    <property type="molecule type" value="Genomic_DNA"/>
</dbReference>
<gene>
    <name evidence="2" type="ORF">UFOVP1132_100</name>
    <name evidence="3" type="ORF">UFOVP1190_75</name>
    <name evidence="4" type="ORF">UFOVP1493_34</name>
    <name evidence="5" type="ORF">UFOVP1584_4</name>
    <name evidence="1" type="ORF">UFOVP967_12</name>
</gene>
<evidence type="ECO:0000313" key="3">
    <source>
        <dbReference type="EMBL" id="CAB4190591.1"/>
    </source>
</evidence>
<evidence type="ECO:0000313" key="4">
    <source>
        <dbReference type="EMBL" id="CAB4217472.1"/>
    </source>
</evidence>